<proteinExistence type="predicted"/>
<dbReference type="VEuPathDB" id="VectorBase:AGAMI1_004343"/>
<keyword evidence="4" id="KW-1185">Reference proteome</keyword>
<organism evidence="3 4">
    <name type="scientific">Anopheles gambiae</name>
    <name type="common">African malaria mosquito</name>
    <dbReference type="NCBI Taxonomy" id="7165"/>
    <lineage>
        <taxon>Eukaryota</taxon>
        <taxon>Metazoa</taxon>
        <taxon>Ecdysozoa</taxon>
        <taxon>Arthropoda</taxon>
        <taxon>Hexapoda</taxon>
        <taxon>Insecta</taxon>
        <taxon>Pterygota</taxon>
        <taxon>Neoptera</taxon>
        <taxon>Endopterygota</taxon>
        <taxon>Diptera</taxon>
        <taxon>Nematocera</taxon>
        <taxon>Culicoidea</taxon>
        <taxon>Culicidae</taxon>
        <taxon>Anophelinae</taxon>
        <taxon>Anopheles</taxon>
    </lineage>
</organism>
<keyword evidence="2" id="KW-0732">Signal</keyword>
<dbReference type="AlphaFoldDB" id="A0A903XRM8"/>
<dbReference type="Proteomes" id="UP000007062">
    <property type="component" value="Chromosome 2R"/>
</dbReference>
<accession>A0A903XRM8</accession>
<name>A0A903XRM8_ANOGA</name>
<dbReference type="PROSITE" id="PS51257">
    <property type="entry name" value="PROKAR_LIPOPROTEIN"/>
    <property type="match status" value="1"/>
</dbReference>
<feature type="signal peptide" evidence="2">
    <location>
        <begin position="1"/>
        <end position="19"/>
    </location>
</feature>
<evidence type="ECO:0000313" key="4">
    <source>
        <dbReference type="Proteomes" id="UP000007062"/>
    </source>
</evidence>
<reference evidence="3" key="3">
    <citation type="submission" date="2022-10" db="UniProtKB">
        <authorList>
            <consortium name="EnsemblMetazoa"/>
        </authorList>
    </citation>
    <scope>IDENTIFICATION</scope>
    <source>
        <strain evidence="3">PEST</strain>
    </source>
</reference>
<dbReference type="EnsemblMetazoa" id="AGAP013508-RB">
    <property type="protein sequence ID" value="AGAP013508-PB"/>
    <property type="gene ID" value="AGAP013508"/>
</dbReference>
<sequence>MKFMQNIVLLLLLSSSCWADGQPQPNQQSVQPEQSHSLAVGENVSKNVAGVVDKSQNKRGAPDIPVVVGTPTQHTAYINHHVTGATVVAAPISGHSTHAAIGAVPFGYGHAVSSAGHILQTPSIATGHQYNYAVPQLSYAHYPQYQVYHHNQPSPGTLQPTGTTIFAAHQLHDHPVATVHEIAHQHHPQQQQQQHQQQQHQQQQHTAYAHQQPIYAHHPAAIHYTVPASVVHAGQHNYQQQQQLPLTHTQAIHYQANQAGGQPAVPIVHQAPIATINQVHQAQQVYAAQGQLTKYPVAAQSYYGAGGLQQNQIYSTVPSYAFHQHGAGGAGKQLLPTVATPVHRLHTTFTRSFHLCGGSSEACTTEYTSDATFIL</sequence>
<feature type="region of interest" description="Disordered" evidence="1">
    <location>
        <begin position="183"/>
        <end position="209"/>
    </location>
</feature>
<reference evidence="3 4" key="2">
    <citation type="journal article" date="2004" name="Trends Parasitol.">
        <title>The Anopheles gambiae genome: an update.</title>
        <authorList>
            <person name="Mongin E."/>
            <person name="Louis C."/>
            <person name="Holt R.A."/>
            <person name="Birney E."/>
            <person name="Collins F.H."/>
        </authorList>
    </citation>
    <scope>NUCLEOTIDE SEQUENCE [LARGE SCALE GENOMIC DNA]</scope>
    <source>
        <strain evidence="3 4">PEST</strain>
    </source>
</reference>
<dbReference type="EMBL" id="AAAB01008898">
    <property type="status" value="NOT_ANNOTATED_CDS"/>
    <property type="molecule type" value="Genomic_DNA"/>
</dbReference>
<evidence type="ECO:0000256" key="2">
    <source>
        <dbReference type="SAM" id="SignalP"/>
    </source>
</evidence>
<feature type="chain" id="PRO_5037938620" evidence="2">
    <location>
        <begin position="20"/>
        <end position="375"/>
    </location>
</feature>
<reference evidence="3 4" key="1">
    <citation type="journal article" date="2002" name="Science">
        <title>The genome sequence of the malaria mosquito Anopheles gambiae.</title>
        <authorList>
            <person name="Holt R.A."/>
            <person name="Subramanian G.M."/>
            <person name="Halpern A."/>
            <person name="Sutton G.G."/>
            <person name="Charlab R."/>
            <person name="Nusskern D.R."/>
            <person name="Wincker P."/>
            <person name="Clark A.G."/>
            <person name="Ribeiro J.M."/>
            <person name="Wides R."/>
            <person name="Salzberg S.L."/>
            <person name="Loftus B."/>
            <person name="Yandell M."/>
            <person name="Majoros W.H."/>
            <person name="Rusch D.B."/>
            <person name="Lai Z."/>
            <person name="Kraft C.L."/>
            <person name="Abril J.F."/>
            <person name="Anthouard V."/>
            <person name="Arensburger P."/>
            <person name="Atkinson P.W."/>
            <person name="Baden H."/>
            <person name="de Berardinis V."/>
            <person name="Baldwin D."/>
            <person name="Benes V."/>
            <person name="Biedler J."/>
            <person name="Blass C."/>
            <person name="Bolanos R."/>
            <person name="Boscus D."/>
            <person name="Barnstead M."/>
            <person name="Cai S."/>
            <person name="Center A."/>
            <person name="Chaturverdi K."/>
            <person name="Christophides G.K."/>
            <person name="Chrystal M.A."/>
            <person name="Clamp M."/>
            <person name="Cravchik A."/>
            <person name="Curwen V."/>
            <person name="Dana A."/>
            <person name="Delcher A."/>
            <person name="Dew I."/>
            <person name="Evans C.A."/>
            <person name="Flanigan M."/>
            <person name="Grundschober-Freimoser A."/>
            <person name="Friedli L."/>
            <person name="Gu Z."/>
            <person name="Guan P."/>
            <person name="Guigo R."/>
            <person name="Hillenmeyer M.E."/>
            <person name="Hladun S.L."/>
            <person name="Hogan J.R."/>
            <person name="Hong Y.S."/>
            <person name="Hoover J."/>
            <person name="Jaillon O."/>
            <person name="Ke Z."/>
            <person name="Kodira C."/>
            <person name="Kokoza E."/>
            <person name="Koutsos A."/>
            <person name="Letunic I."/>
            <person name="Levitsky A."/>
            <person name="Liang Y."/>
            <person name="Lin J.J."/>
            <person name="Lobo N.F."/>
            <person name="Lopez J.R."/>
            <person name="Malek J.A."/>
            <person name="McIntosh T.C."/>
            <person name="Meister S."/>
            <person name="Miller J."/>
            <person name="Mobarry C."/>
            <person name="Mongin E."/>
            <person name="Murphy S.D."/>
            <person name="O'Brochta D.A."/>
            <person name="Pfannkoch C."/>
            <person name="Qi R."/>
            <person name="Regier M.A."/>
            <person name="Remington K."/>
            <person name="Shao H."/>
            <person name="Sharakhova M.V."/>
            <person name="Sitter C.D."/>
            <person name="Shetty J."/>
            <person name="Smith T.J."/>
            <person name="Strong R."/>
            <person name="Sun J."/>
            <person name="Thomasova D."/>
            <person name="Ton L.Q."/>
            <person name="Topalis P."/>
            <person name="Tu Z."/>
            <person name="Unger M.F."/>
            <person name="Walenz B."/>
            <person name="Wang A."/>
            <person name="Wang J."/>
            <person name="Wang M."/>
            <person name="Wang X."/>
            <person name="Woodford K.J."/>
            <person name="Wortman J.R."/>
            <person name="Wu M."/>
            <person name="Yao A."/>
            <person name="Zdobnov E.M."/>
            <person name="Zhang H."/>
            <person name="Zhao Q."/>
            <person name="Zhao S."/>
            <person name="Zhu S.C."/>
            <person name="Zhimulev I."/>
            <person name="Coluzzi M."/>
            <person name="della Torre A."/>
            <person name="Roth C.W."/>
            <person name="Louis C."/>
            <person name="Kalush F."/>
            <person name="Mural R.J."/>
            <person name="Myers E.W."/>
            <person name="Adams M.D."/>
            <person name="Smith H.O."/>
            <person name="Broder S."/>
            <person name="Gardner M.J."/>
            <person name="Fraser C.M."/>
            <person name="Birney E."/>
            <person name="Bork P."/>
            <person name="Brey P.T."/>
            <person name="Venter J.C."/>
            <person name="Weissenbach J."/>
            <person name="Kafatos F.C."/>
            <person name="Collins F.H."/>
            <person name="Hoffman S.L."/>
        </authorList>
    </citation>
    <scope>NUCLEOTIDE SEQUENCE [LARGE SCALE GENOMIC DNA]</scope>
    <source>
        <strain evidence="3 4">PEST</strain>
    </source>
</reference>
<feature type="compositionally biased region" description="Low complexity" evidence="1">
    <location>
        <begin position="188"/>
        <end position="209"/>
    </location>
</feature>
<evidence type="ECO:0000256" key="1">
    <source>
        <dbReference type="SAM" id="MobiDB-lite"/>
    </source>
</evidence>
<evidence type="ECO:0000313" key="3">
    <source>
        <dbReference type="EnsemblMetazoa" id="AGAP013508-PB"/>
    </source>
</evidence>
<protein>
    <submittedName>
        <fullName evidence="3">Uncharacterized protein</fullName>
    </submittedName>
</protein>